<accession>A0A069CT61</accession>
<keyword evidence="3" id="KW-1185">Reference proteome</keyword>
<reference evidence="3" key="1">
    <citation type="journal article" date="2014" name="Genome Announc.">
        <title>Draft genome sequence of Weissella oryzae SG25T, isolated from fermented rice grains.</title>
        <authorList>
            <person name="Tanizawa Y."/>
            <person name="Fujisawa T."/>
            <person name="Mochizuki T."/>
            <person name="Kaminuma E."/>
            <person name="Suzuki Y."/>
            <person name="Nakamura Y."/>
            <person name="Tohno M."/>
        </authorList>
    </citation>
    <scope>NUCLEOTIDE SEQUENCE [LARGE SCALE GENOMIC DNA]</scope>
    <source>
        <strain evidence="3">DSM 25784 / JCM 18191 / LMG 30913 / SG25</strain>
    </source>
</reference>
<keyword evidence="1" id="KW-0812">Transmembrane</keyword>
<keyword evidence="1" id="KW-0472">Membrane</keyword>
<dbReference type="Proteomes" id="UP000030643">
    <property type="component" value="Unassembled WGS sequence"/>
</dbReference>
<keyword evidence="1" id="KW-1133">Transmembrane helix</keyword>
<name>A0A069CT61_WEIOS</name>
<protein>
    <recommendedName>
        <fullName evidence="4">Competence protein ComGF</fullName>
    </recommendedName>
</protein>
<organism evidence="2 3">
    <name type="scientific">Weissella oryzae (strain DSM 25784 / JCM 18191 / LMG 30913 / SG25)</name>
    <dbReference type="NCBI Taxonomy" id="1329250"/>
    <lineage>
        <taxon>Bacteria</taxon>
        <taxon>Bacillati</taxon>
        <taxon>Bacillota</taxon>
        <taxon>Bacilli</taxon>
        <taxon>Lactobacillales</taxon>
        <taxon>Lactobacillaceae</taxon>
        <taxon>Weissella</taxon>
    </lineage>
</organism>
<evidence type="ECO:0000313" key="3">
    <source>
        <dbReference type="Proteomes" id="UP000030643"/>
    </source>
</evidence>
<dbReference type="EMBL" id="DF820487">
    <property type="protein sequence ID" value="GAK30654.1"/>
    <property type="molecule type" value="Genomic_DNA"/>
</dbReference>
<evidence type="ECO:0008006" key="4">
    <source>
        <dbReference type="Google" id="ProtNLM"/>
    </source>
</evidence>
<dbReference type="STRING" id="1329250.WOSG25_040940"/>
<sequence length="134" mass="15865">MIEALITLMIFSFVVVALNDFYRLLNEAKQRQMILQKKSQVQQICQRLENLFRASQLKAITWQYLSFANKSYGNCHLLLAKRNLVVKTQAGGQLFIMRNIDTLEIQRETVDKQNRLKLILQIDKKKYQGFIYYD</sequence>
<evidence type="ECO:0000256" key="1">
    <source>
        <dbReference type="SAM" id="Phobius"/>
    </source>
</evidence>
<gene>
    <name evidence="2" type="ORF">WOSG25_040940</name>
</gene>
<evidence type="ECO:0000313" key="2">
    <source>
        <dbReference type="EMBL" id="GAK30654.1"/>
    </source>
</evidence>
<feature type="transmembrane region" description="Helical" evidence="1">
    <location>
        <begin position="6"/>
        <end position="25"/>
    </location>
</feature>
<dbReference type="AlphaFoldDB" id="A0A069CT61"/>
<proteinExistence type="predicted"/>